<organism evidence="1 2">
    <name type="scientific">Mycena albidolilacea</name>
    <dbReference type="NCBI Taxonomy" id="1033008"/>
    <lineage>
        <taxon>Eukaryota</taxon>
        <taxon>Fungi</taxon>
        <taxon>Dikarya</taxon>
        <taxon>Basidiomycota</taxon>
        <taxon>Agaricomycotina</taxon>
        <taxon>Agaricomycetes</taxon>
        <taxon>Agaricomycetidae</taxon>
        <taxon>Agaricales</taxon>
        <taxon>Marasmiineae</taxon>
        <taxon>Mycenaceae</taxon>
        <taxon>Mycena</taxon>
    </lineage>
</organism>
<proteinExistence type="predicted"/>
<dbReference type="EMBL" id="JARIHO010000012">
    <property type="protein sequence ID" value="KAJ7352685.1"/>
    <property type="molecule type" value="Genomic_DNA"/>
</dbReference>
<feature type="non-terminal residue" evidence="1">
    <location>
        <position position="80"/>
    </location>
</feature>
<sequence length="80" mass="8079">IGKGTVTKVFNVGGKEVHITFSNALHAPTLSANLVSVSQLDAMGCYATFGAGGVVIREGSAGEIILEGHGSAGMYVLEAT</sequence>
<name>A0AAD7AAH5_9AGAR</name>
<dbReference type="AlphaFoldDB" id="A0AAD7AAH5"/>
<protein>
    <submittedName>
        <fullName evidence="1">Uncharacterized protein</fullName>
    </submittedName>
</protein>
<reference evidence="1" key="1">
    <citation type="submission" date="2023-03" db="EMBL/GenBank/DDBJ databases">
        <title>Massive genome expansion in bonnet fungi (Mycena s.s.) driven by repeated elements and novel gene families across ecological guilds.</title>
        <authorList>
            <consortium name="Lawrence Berkeley National Laboratory"/>
            <person name="Harder C.B."/>
            <person name="Miyauchi S."/>
            <person name="Viragh M."/>
            <person name="Kuo A."/>
            <person name="Thoen E."/>
            <person name="Andreopoulos B."/>
            <person name="Lu D."/>
            <person name="Skrede I."/>
            <person name="Drula E."/>
            <person name="Henrissat B."/>
            <person name="Morin E."/>
            <person name="Kohler A."/>
            <person name="Barry K."/>
            <person name="LaButti K."/>
            <person name="Morin E."/>
            <person name="Salamov A."/>
            <person name="Lipzen A."/>
            <person name="Mereny Z."/>
            <person name="Hegedus B."/>
            <person name="Baldrian P."/>
            <person name="Stursova M."/>
            <person name="Weitz H."/>
            <person name="Taylor A."/>
            <person name="Grigoriev I.V."/>
            <person name="Nagy L.G."/>
            <person name="Martin F."/>
            <person name="Kauserud H."/>
        </authorList>
    </citation>
    <scope>NUCLEOTIDE SEQUENCE</scope>
    <source>
        <strain evidence="1">CBHHK002</strain>
    </source>
</reference>
<accession>A0AAD7AAH5</accession>
<feature type="non-terminal residue" evidence="1">
    <location>
        <position position="1"/>
    </location>
</feature>
<evidence type="ECO:0000313" key="2">
    <source>
        <dbReference type="Proteomes" id="UP001218218"/>
    </source>
</evidence>
<dbReference type="Proteomes" id="UP001218218">
    <property type="component" value="Unassembled WGS sequence"/>
</dbReference>
<evidence type="ECO:0000313" key="1">
    <source>
        <dbReference type="EMBL" id="KAJ7352685.1"/>
    </source>
</evidence>
<comment type="caution">
    <text evidence="1">The sequence shown here is derived from an EMBL/GenBank/DDBJ whole genome shotgun (WGS) entry which is preliminary data.</text>
</comment>
<gene>
    <name evidence="1" type="ORF">DFH08DRAFT_644685</name>
</gene>
<keyword evidence="2" id="KW-1185">Reference proteome</keyword>